<comment type="similarity">
    <text evidence="1">Belongs to the CFA/CMAS family.</text>
</comment>
<proteinExistence type="inferred from homology"/>
<dbReference type="GO" id="GO:0032259">
    <property type="term" value="P:methylation"/>
    <property type="evidence" value="ECO:0007669"/>
    <property type="project" value="UniProtKB-KW"/>
</dbReference>
<feature type="domain" description="DUF7884" evidence="6">
    <location>
        <begin position="15"/>
        <end position="72"/>
    </location>
</feature>
<dbReference type="Pfam" id="PF02353">
    <property type="entry name" value="CMAS"/>
    <property type="match status" value="1"/>
</dbReference>
<keyword evidence="2 7" id="KW-0489">Methyltransferase</keyword>
<accession>A0A1J5QML6</accession>
<name>A0A1J5QML6_9ZZZZ</name>
<evidence type="ECO:0000256" key="3">
    <source>
        <dbReference type="ARBA" id="ARBA00022679"/>
    </source>
</evidence>
<keyword evidence="3 7" id="KW-0808">Transferase</keyword>
<sequence>MLLDKILETLIVAGDLTVICPNGLSRRYGDGDIPNVKSAVVRIRNRMTLQKLAVHPSLALGEAYMDGDLVVEEGGLFNFLSLCLYNIGRARRSGRLGWPDHVSRLFRHRLMHNPLSRSQRNVAHHYDLSGQLYQLFLDDDLQYSCAYFAHPGMSLEEAQNAKKRHLAEKLLLQPGMRVLDIGSGWGGMALFLARHYGVRVTGVTLSEEQLKTARQRVEAEGLTDSVSFELRDYRHVEGRFDRIISVGMFEHVGVGHYPEFFRQIRRLLVEDGVAMLHSIGRSDGPGITNAWIRKYIFPGGYIPSLSEVLPHVENAGIVLTDMEILRIHYALTLKEWRKRFISQWDKVRDLYDETFCRMWDFYLACCEASFLYDNLMVFQVQLAKSIESVPLTRSYITS</sequence>
<dbReference type="InterPro" id="IPR003333">
    <property type="entry name" value="CMAS"/>
</dbReference>
<dbReference type="SUPFAM" id="SSF53335">
    <property type="entry name" value="S-adenosyl-L-methionine-dependent methyltransferases"/>
    <property type="match status" value="1"/>
</dbReference>
<protein>
    <submittedName>
        <fullName evidence="7">Cyclopropane-fatty-acyl-phospholipid synthase</fullName>
        <ecNumber evidence="7">2.1.1.79</ecNumber>
    </submittedName>
</protein>
<dbReference type="InterPro" id="IPR029063">
    <property type="entry name" value="SAM-dependent_MTases_sf"/>
</dbReference>
<keyword evidence="4" id="KW-0949">S-adenosyl-L-methionine</keyword>
<organism evidence="7">
    <name type="scientific">mine drainage metagenome</name>
    <dbReference type="NCBI Taxonomy" id="410659"/>
    <lineage>
        <taxon>unclassified sequences</taxon>
        <taxon>metagenomes</taxon>
        <taxon>ecological metagenomes</taxon>
    </lineage>
</organism>
<evidence type="ECO:0000256" key="2">
    <source>
        <dbReference type="ARBA" id="ARBA00022603"/>
    </source>
</evidence>
<evidence type="ECO:0000256" key="1">
    <source>
        <dbReference type="ARBA" id="ARBA00010815"/>
    </source>
</evidence>
<evidence type="ECO:0000313" key="7">
    <source>
        <dbReference type="EMBL" id="OIQ84570.1"/>
    </source>
</evidence>
<dbReference type="Gene3D" id="3.40.50.150">
    <property type="entry name" value="Vaccinia Virus protein VP39"/>
    <property type="match status" value="1"/>
</dbReference>
<dbReference type="InterPro" id="IPR050723">
    <property type="entry name" value="CFA/CMAS"/>
</dbReference>
<dbReference type="GO" id="GO:0008610">
    <property type="term" value="P:lipid biosynthetic process"/>
    <property type="evidence" value="ECO:0007669"/>
    <property type="project" value="InterPro"/>
</dbReference>
<dbReference type="PANTHER" id="PTHR43667">
    <property type="entry name" value="CYCLOPROPANE-FATTY-ACYL-PHOSPHOLIPID SYNTHASE"/>
    <property type="match status" value="1"/>
</dbReference>
<gene>
    <name evidence="7" type="primary">cfa_11</name>
    <name evidence="7" type="ORF">GALL_336080</name>
</gene>
<keyword evidence="5" id="KW-0443">Lipid metabolism</keyword>
<evidence type="ECO:0000259" key="6">
    <source>
        <dbReference type="Pfam" id="PF25371"/>
    </source>
</evidence>
<comment type="caution">
    <text evidence="7">The sequence shown here is derived from an EMBL/GenBank/DDBJ whole genome shotgun (WGS) entry which is preliminary data.</text>
</comment>
<dbReference type="EC" id="2.1.1.79" evidence="7"/>
<dbReference type="GO" id="GO:0008825">
    <property type="term" value="F:cyclopropane-fatty-acyl-phospholipid synthase activity"/>
    <property type="evidence" value="ECO:0007669"/>
    <property type="project" value="UniProtKB-EC"/>
</dbReference>
<dbReference type="AlphaFoldDB" id="A0A1J5QML6"/>
<evidence type="ECO:0000256" key="4">
    <source>
        <dbReference type="ARBA" id="ARBA00022691"/>
    </source>
</evidence>
<reference evidence="7" key="1">
    <citation type="submission" date="2016-10" db="EMBL/GenBank/DDBJ databases">
        <title>Sequence of Gallionella enrichment culture.</title>
        <authorList>
            <person name="Poehlein A."/>
            <person name="Muehling M."/>
            <person name="Daniel R."/>
        </authorList>
    </citation>
    <scope>NUCLEOTIDE SEQUENCE</scope>
</reference>
<dbReference type="Pfam" id="PF25371">
    <property type="entry name" value="DUF7884"/>
    <property type="match status" value="1"/>
</dbReference>
<evidence type="ECO:0000256" key="5">
    <source>
        <dbReference type="ARBA" id="ARBA00023098"/>
    </source>
</evidence>
<dbReference type="CDD" id="cd02440">
    <property type="entry name" value="AdoMet_MTases"/>
    <property type="match status" value="1"/>
</dbReference>
<dbReference type="PANTHER" id="PTHR43667:SF1">
    <property type="entry name" value="CYCLOPROPANE-FATTY-ACYL-PHOSPHOLIPID SYNTHASE"/>
    <property type="match status" value="1"/>
</dbReference>
<dbReference type="PIRSF" id="PIRSF003085">
    <property type="entry name" value="CMAS"/>
    <property type="match status" value="1"/>
</dbReference>
<dbReference type="EMBL" id="MLJW01000608">
    <property type="protein sequence ID" value="OIQ84570.1"/>
    <property type="molecule type" value="Genomic_DNA"/>
</dbReference>
<dbReference type="InterPro" id="IPR057206">
    <property type="entry name" value="DUF7884"/>
</dbReference>